<evidence type="ECO:0000313" key="3">
    <source>
        <dbReference type="Proteomes" id="UP000002149"/>
    </source>
</evidence>
<feature type="compositionally biased region" description="Polar residues" evidence="1">
    <location>
        <begin position="168"/>
        <end position="190"/>
    </location>
</feature>
<dbReference type="InParanoid" id="Q5KDC1"/>
<dbReference type="Proteomes" id="UP000002149">
    <property type="component" value="Chromosome 7"/>
</dbReference>
<dbReference type="AlphaFoldDB" id="Q5KDC1"/>
<dbReference type="OrthoDB" id="2576102at2759"/>
<feature type="compositionally biased region" description="Low complexity" evidence="1">
    <location>
        <begin position="216"/>
        <end position="232"/>
    </location>
</feature>
<dbReference type="VEuPathDB" id="FungiDB:CNG04550"/>
<feature type="region of interest" description="Disordered" evidence="1">
    <location>
        <begin position="62"/>
        <end position="90"/>
    </location>
</feature>
<dbReference type="GeneID" id="3258789"/>
<feature type="region of interest" description="Disordered" evidence="1">
    <location>
        <begin position="152"/>
        <end position="239"/>
    </location>
</feature>
<feature type="region of interest" description="Disordered" evidence="1">
    <location>
        <begin position="519"/>
        <end position="551"/>
    </location>
</feature>
<accession>Q5KDC1</accession>
<dbReference type="PaxDb" id="214684-Q5KDC1"/>
<dbReference type="OMA" id="PTRRYHY"/>
<feature type="compositionally biased region" description="Polar residues" evidence="1">
    <location>
        <begin position="532"/>
        <end position="543"/>
    </location>
</feature>
<evidence type="ECO:0000313" key="2">
    <source>
        <dbReference type="EMBL" id="AAW44828.1"/>
    </source>
</evidence>
<dbReference type="EMBL" id="AE017347">
    <property type="protein sequence ID" value="AAW44828.1"/>
    <property type="molecule type" value="Genomic_DNA"/>
</dbReference>
<protein>
    <submittedName>
        <fullName evidence="2">Uncharacterized protein</fullName>
    </submittedName>
</protein>
<name>Q5KDC1_CRYD1</name>
<dbReference type="KEGG" id="cne:CNG04550"/>
<reference evidence="2 3" key="1">
    <citation type="journal article" date="2005" name="Science">
        <title>The genome of the basidiomycetous yeast and human pathogen Cryptococcus neoformans.</title>
        <authorList>
            <person name="Loftus B.J."/>
            <person name="Fung E."/>
            <person name="Roncaglia P."/>
            <person name="Rowley D."/>
            <person name="Amedeo P."/>
            <person name="Bruno D."/>
            <person name="Vamathevan J."/>
            <person name="Miranda M."/>
            <person name="Anderson I.J."/>
            <person name="Fraser J.A."/>
            <person name="Allen J.E."/>
            <person name="Bosdet I.E."/>
            <person name="Brent M.R."/>
            <person name="Chiu R."/>
            <person name="Doering T.L."/>
            <person name="Donlin M.J."/>
            <person name="D'Souza C.A."/>
            <person name="Fox D.S."/>
            <person name="Grinberg V."/>
            <person name="Fu J."/>
            <person name="Fukushima M."/>
            <person name="Haas B.J."/>
            <person name="Huang J.C."/>
            <person name="Janbon G."/>
            <person name="Jones S.J."/>
            <person name="Koo H.L."/>
            <person name="Krzywinski M.I."/>
            <person name="Kwon-Chung J.K."/>
            <person name="Lengeler K.B."/>
            <person name="Maiti R."/>
            <person name="Marra M.A."/>
            <person name="Marra R.E."/>
            <person name="Mathewson C.A."/>
            <person name="Mitchell T.G."/>
            <person name="Pertea M."/>
            <person name="Riggs F.R."/>
            <person name="Salzberg S.L."/>
            <person name="Schein J.E."/>
            <person name="Shvartsbeyn A."/>
            <person name="Shin H."/>
            <person name="Shumway M."/>
            <person name="Specht C.A."/>
            <person name="Suh B.B."/>
            <person name="Tenney A."/>
            <person name="Utterback T.R."/>
            <person name="Wickes B.L."/>
            <person name="Wortman J.R."/>
            <person name="Wye N.H."/>
            <person name="Kronstad J.W."/>
            <person name="Lodge J.K."/>
            <person name="Heitman J."/>
            <person name="Davis R.W."/>
            <person name="Fraser C.M."/>
            <person name="Hyman R.W."/>
        </authorList>
    </citation>
    <scope>NUCLEOTIDE SEQUENCE [LARGE SCALE GENOMIC DNA]</scope>
    <source>
        <strain evidence="3">JEC21 / ATCC MYA-565</strain>
    </source>
</reference>
<proteinExistence type="predicted"/>
<evidence type="ECO:0000256" key="1">
    <source>
        <dbReference type="SAM" id="MobiDB-lite"/>
    </source>
</evidence>
<gene>
    <name evidence="2" type="ordered locus">CNG04550</name>
</gene>
<sequence>MTFSSLADELVTAFDNEPTTSNSLAAEFGLDLDLDQEVGLQTRAGGDGLGYRGHSLEEELAQGGFGQPPLPDRALLNFDASPPARSQHLGGRSLEDELALGEGISPPLTPLPTRRYHYSHGSSPSSIVSSLRIQQFNLDDDRELQKRQLHEPLSSRNEQLDDHDNDLSPHNNLARSPSKLPTSPLRTFISQGPFATPTATPLRLGTGIRRNPSDGSISYTSFSPSPSSSSIPHGPKRLTREDQDPLLVLSETIAMNSRFINCLRHLDEVPRTIASGAPRGTPGEIGGAAPGLGHRGLSGTSILKPAVAEPGFPSSSLSLPSRATTSTSIPLSIDTHLLNHLAALAESEKTRDDQLRGLNLLAREFEGLRWGEGLIENEECDRFMEKQGEMGVLGQENESGDVSALEPSGEDSLEDVPNSNLTPSTPIRHPYATQFYSSSSPLSLQSTLQPTLQTLLSTSLSLTTALNHLSDSLHNSSSLSTQISRQLKNLRSSVGGFREREVREEEARRGVEEWERGRDELGLGGGRMGSATIGSTETGSVQMTGRDKERAKSVKKVLEKECEEFKSKLEEYGKQVEKIQAGRSAGTGISTTG</sequence>
<dbReference type="HOGENOM" id="CLU_459278_0_0_1"/>
<organism evidence="2 3">
    <name type="scientific">Cryptococcus deneoformans (strain JEC21 / ATCC MYA-565)</name>
    <name type="common">Cryptococcus neoformans var. neoformans serotype D</name>
    <dbReference type="NCBI Taxonomy" id="214684"/>
    <lineage>
        <taxon>Eukaryota</taxon>
        <taxon>Fungi</taxon>
        <taxon>Dikarya</taxon>
        <taxon>Basidiomycota</taxon>
        <taxon>Agaricomycotina</taxon>
        <taxon>Tremellomycetes</taxon>
        <taxon>Tremellales</taxon>
        <taxon>Cryptococcaceae</taxon>
        <taxon>Cryptococcus</taxon>
        <taxon>Cryptococcus neoformans species complex</taxon>
    </lineage>
</organism>
<dbReference type="eggNOG" id="ENOG502TKYB">
    <property type="taxonomic scope" value="Eukaryota"/>
</dbReference>
<dbReference type="RefSeq" id="XP_572135.1">
    <property type="nucleotide sequence ID" value="XM_572135.2"/>
</dbReference>
<feature type="region of interest" description="Disordered" evidence="1">
    <location>
        <begin position="392"/>
        <end position="428"/>
    </location>
</feature>
<feature type="compositionally biased region" description="Basic and acidic residues" evidence="1">
    <location>
        <begin position="158"/>
        <end position="167"/>
    </location>
</feature>
<keyword evidence="3" id="KW-1185">Reference proteome</keyword>